<dbReference type="EMBL" id="JABBWE010000010">
    <property type="protein sequence ID" value="KAG1799927.1"/>
    <property type="molecule type" value="Genomic_DNA"/>
</dbReference>
<dbReference type="RefSeq" id="XP_041164150.1">
    <property type="nucleotide sequence ID" value="XM_041299776.1"/>
</dbReference>
<evidence type="ECO:0000256" key="1">
    <source>
        <dbReference type="SAM" id="MobiDB-lite"/>
    </source>
</evidence>
<gene>
    <name evidence="2" type="ORF">HD556DRAFT_1305432</name>
</gene>
<sequence length="230" mass="26812">MTSRTPTRTIQNQPSIEEPTAQRAKALEEDRKDVLRELERCEREPVTFNAGERVADLVRFWKEWELDYSPAWRFVGQHMRWTASMEKIADWHTRRAMNVQVTGPTPPMSQSFGQSLLYRSNFWQYISIHMRHGDFSQVSEAQEELRTRKGIDATHVIMTSDERDPEWWSDVRALGWTMQRSGQRRSMENEFVAVPRHPVFIDVIIQLNGAGFVGTRGSTSSRLASREVRS</sequence>
<reference evidence="2" key="1">
    <citation type="journal article" date="2020" name="New Phytol.">
        <title>Comparative genomics reveals dynamic genome evolution in host specialist ectomycorrhizal fungi.</title>
        <authorList>
            <person name="Lofgren L.A."/>
            <person name="Nguyen N.H."/>
            <person name="Vilgalys R."/>
            <person name="Ruytinx J."/>
            <person name="Liao H.L."/>
            <person name="Branco S."/>
            <person name="Kuo A."/>
            <person name="LaButti K."/>
            <person name="Lipzen A."/>
            <person name="Andreopoulos W."/>
            <person name="Pangilinan J."/>
            <person name="Riley R."/>
            <person name="Hundley H."/>
            <person name="Na H."/>
            <person name="Barry K."/>
            <person name="Grigoriev I.V."/>
            <person name="Stajich J.E."/>
            <person name="Kennedy P.G."/>
        </authorList>
    </citation>
    <scope>NUCLEOTIDE SEQUENCE</scope>
    <source>
        <strain evidence="2">S12</strain>
    </source>
</reference>
<organism evidence="2 3">
    <name type="scientific">Suillus plorans</name>
    <dbReference type="NCBI Taxonomy" id="116603"/>
    <lineage>
        <taxon>Eukaryota</taxon>
        <taxon>Fungi</taxon>
        <taxon>Dikarya</taxon>
        <taxon>Basidiomycota</taxon>
        <taxon>Agaricomycotina</taxon>
        <taxon>Agaricomycetes</taxon>
        <taxon>Agaricomycetidae</taxon>
        <taxon>Boletales</taxon>
        <taxon>Suillineae</taxon>
        <taxon>Suillaceae</taxon>
        <taxon>Suillus</taxon>
    </lineage>
</organism>
<accession>A0A9P7J2E0</accession>
<protein>
    <submittedName>
        <fullName evidence="2">Uncharacterized protein</fullName>
    </submittedName>
</protein>
<dbReference type="AlphaFoldDB" id="A0A9P7J2E0"/>
<keyword evidence="3" id="KW-1185">Reference proteome</keyword>
<evidence type="ECO:0000313" key="3">
    <source>
        <dbReference type="Proteomes" id="UP000719766"/>
    </source>
</evidence>
<evidence type="ECO:0000313" key="2">
    <source>
        <dbReference type="EMBL" id="KAG1799927.1"/>
    </source>
</evidence>
<dbReference type="GeneID" id="64593540"/>
<proteinExistence type="predicted"/>
<comment type="caution">
    <text evidence="2">The sequence shown here is derived from an EMBL/GenBank/DDBJ whole genome shotgun (WGS) entry which is preliminary data.</text>
</comment>
<feature type="region of interest" description="Disordered" evidence="1">
    <location>
        <begin position="1"/>
        <end position="24"/>
    </location>
</feature>
<dbReference type="OrthoDB" id="423313at2759"/>
<dbReference type="Proteomes" id="UP000719766">
    <property type="component" value="Unassembled WGS sequence"/>
</dbReference>
<name>A0A9P7J2E0_9AGAM</name>
<feature type="compositionally biased region" description="Polar residues" evidence="1">
    <location>
        <begin position="1"/>
        <end position="15"/>
    </location>
</feature>
<dbReference type="Gene3D" id="3.40.50.11350">
    <property type="match status" value="1"/>
</dbReference>